<reference evidence="2 3" key="1">
    <citation type="journal article" date="2021" name="Elife">
        <title>Chloroplast acquisition without the gene transfer in kleptoplastic sea slugs, Plakobranchus ocellatus.</title>
        <authorList>
            <person name="Maeda T."/>
            <person name="Takahashi S."/>
            <person name="Yoshida T."/>
            <person name="Shimamura S."/>
            <person name="Takaki Y."/>
            <person name="Nagai Y."/>
            <person name="Toyoda A."/>
            <person name="Suzuki Y."/>
            <person name="Arimoto A."/>
            <person name="Ishii H."/>
            <person name="Satoh N."/>
            <person name="Nishiyama T."/>
            <person name="Hasebe M."/>
            <person name="Maruyama T."/>
            <person name="Minagawa J."/>
            <person name="Obokata J."/>
            <person name="Shigenobu S."/>
        </authorList>
    </citation>
    <scope>NUCLEOTIDE SEQUENCE [LARGE SCALE GENOMIC DNA]</scope>
</reference>
<organism evidence="2 3">
    <name type="scientific">Plakobranchus ocellatus</name>
    <dbReference type="NCBI Taxonomy" id="259542"/>
    <lineage>
        <taxon>Eukaryota</taxon>
        <taxon>Metazoa</taxon>
        <taxon>Spiralia</taxon>
        <taxon>Lophotrochozoa</taxon>
        <taxon>Mollusca</taxon>
        <taxon>Gastropoda</taxon>
        <taxon>Heterobranchia</taxon>
        <taxon>Euthyneura</taxon>
        <taxon>Panpulmonata</taxon>
        <taxon>Sacoglossa</taxon>
        <taxon>Placobranchoidea</taxon>
        <taxon>Plakobranchidae</taxon>
        <taxon>Plakobranchus</taxon>
    </lineage>
</organism>
<comment type="caution">
    <text evidence="2">The sequence shown here is derived from an EMBL/GenBank/DDBJ whole genome shotgun (WGS) entry which is preliminary data.</text>
</comment>
<evidence type="ECO:0000313" key="3">
    <source>
        <dbReference type="Proteomes" id="UP000735302"/>
    </source>
</evidence>
<name>A0AAV4E1R6_9GAST</name>
<sequence>MSIHDVSRALHTAAGAPGPPLKRQNTLASRADRYAVVFLAWQGYRLWSPFLPLLRALRRSRRGRLIINSLLSSSFSMGFQPSSQCFVTA</sequence>
<gene>
    <name evidence="2" type="ORF">PoB_007673000</name>
</gene>
<feature type="region of interest" description="Disordered" evidence="1">
    <location>
        <begin position="1"/>
        <end position="24"/>
    </location>
</feature>
<dbReference type="AlphaFoldDB" id="A0AAV4E1R6"/>
<proteinExistence type="predicted"/>
<dbReference type="Proteomes" id="UP000735302">
    <property type="component" value="Unassembled WGS sequence"/>
</dbReference>
<dbReference type="EMBL" id="BLXT01008590">
    <property type="protein sequence ID" value="GFO50225.1"/>
    <property type="molecule type" value="Genomic_DNA"/>
</dbReference>
<protein>
    <submittedName>
        <fullName evidence="2">Uncharacterized protein</fullName>
    </submittedName>
</protein>
<evidence type="ECO:0000313" key="2">
    <source>
        <dbReference type="EMBL" id="GFO50225.1"/>
    </source>
</evidence>
<evidence type="ECO:0000256" key="1">
    <source>
        <dbReference type="SAM" id="MobiDB-lite"/>
    </source>
</evidence>
<accession>A0AAV4E1R6</accession>
<keyword evidence="3" id="KW-1185">Reference proteome</keyword>